<evidence type="ECO:0008006" key="3">
    <source>
        <dbReference type="Google" id="ProtNLM"/>
    </source>
</evidence>
<reference evidence="1 2" key="1">
    <citation type="submission" date="2019-06" db="EMBL/GenBank/DDBJ databases">
        <title>Sequencing the genomes of 1000 actinobacteria strains.</title>
        <authorList>
            <person name="Klenk H.-P."/>
        </authorList>
    </citation>
    <scope>NUCLEOTIDE SEQUENCE [LARGE SCALE GENOMIC DNA]</scope>
    <source>
        <strain evidence="1 2">DSM 18607</strain>
    </source>
</reference>
<accession>A0A542E5A9</accession>
<evidence type="ECO:0000313" key="1">
    <source>
        <dbReference type="EMBL" id="TQJ10521.1"/>
    </source>
</evidence>
<sequence>MDWQASADANGLIELRVLCRGGLDAADVRRLVKAGELTRLARGWACLGTPTDAEHRHRLTTLAMLSSHGGRAVASYHSALVMLGIPTYGADLDTVRLNRRTAGPTRSRRGLSLGRFVDPELVVGDHVHPAVAVVQVGTDVGPLSALVAADGALHRRLVTPDELHQAIEKMSRVPGVARIGKVLERADGRHASPGETRTSEILVQMGLVATPQFRIEAPGFTALGDLVLREERVVIEFDGLIKYGRSSDLVDHFGDLLHPGEVVTREKRREDRIRDLDWVVVRVTWAELADPVALRAKIEEAVRRGRRYQDLRAAAGA</sequence>
<organism evidence="1 2">
    <name type="scientific">Lapillicoccus jejuensis</name>
    <dbReference type="NCBI Taxonomy" id="402171"/>
    <lineage>
        <taxon>Bacteria</taxon>
        <taxon>Bacillati</taxon>
        <taxon>Actinomycetota</taxon>
        <taxon>Actinomycetes</taxon>
        <taxon>Micrococcales</taxon>
        <taxon>Intrasporangiaceae</taxon>
        <taxon>Lapillicoccus</taxon>
    </lineage>
</organism>
<dbReference type="SUPFAM" id="SSF52980">
    <property type="entry name" value="Restriction endonuclease-like"/>
    <property type="match status" value="1"/>
</dbReference>
<keyword evidence="2" id="KW-1185">Reference proteome</keyword>
<evidence type="ECO:0000313" key="2">
    <source>
        <dbReference type="Proteomes" id="UP000317893"/>
    </source>
</evidence>
<dbReference type="Proteomes" id="UP000317893">
    <property type="component" value="Unassembled WGS sequence"/>
</dbReference>
<name>A0A542E5A9_9MICO</name>
<dbReference type="EMBL" id="VFMN01000001">
    <property type="protein sequence ID" value="TQJ10521.1"/>
    <property type="molecule type" value="Genomic_DNA"/>
</dbReference>
<gene>
    <name evidence="1" type="ORF">FB458_3647</name>
</gene>
<proteinExistence type="predicted"/>
<dbReference type="InterPro" id="IPR011335">
    <property type="entry name" value="Restrct_endonuc-II-like"/>
</dbReference>
<protein>
    <recommendedName>
        <fullName evidence="3">Transcriptional regulator, AbiEi antitoxin, Type IV TA system</fullName>
    </recommendedName>
</protein>
<dbReference type="AlphaFoldDB" id="A0A542E5A9"/>
<comment type="caution">
    <text evidence="1">The sequence shown here is derived from an EMBL/GenBank/DDBJ whole genome shotgun (WGS) entry which is preliminary data.</text>
</comment>